<dbReference type="PROSITE" id="PS50932">
    <property type="entry name" value="HTH_LACI_2"/>
    <property type="match status" value="1"/>
</dbReference>
<evidence type="ECO:0000313" key="6">
    <source>
        <dbReference type="EMBL" id="MEU8137436.1"/>
    </source>
</evidence>
<dbReference type="InterPro" id="IPR028082">
    <property type="entry name" value="Peripla_BP_I"/>
</dbReference>
<evidence type="ECO:0000313" key="7">
    <source>
        <dbReference type="Proteomes" id="UP001551482"/>
    </source>
</evidence>
<protein>
    <submittedName>
        <fullName evidence="6">LacI family DNA-binding transcriptional regulator</fullName>
    </submittedName>
</protein>
<dbReference type="Gene3D" id="1.10.260.40">
    <property type="entry name" value="lambda repressor-like DNA-binding domains"/>
    <property type="match status" value="1"/>
</dbReference>
<dbReference type="PANTHER" id="PTHR30146:SF109">
    <property type="entry name" value="HTH-TYPE TRANSCRIPTIONAL REGULATOR GALS"/>
    <property type="match status" value="1"/>
</dbReference>
<reference evidence="6 7" key="1">
    <citation type="submission" date="2024-06" db="EMBL/GenBank/DDBJ databases">
        <title>The Natural Products Discovery Center: Release of the First 8490 Sequenced Strains for Exploring Actinobacteria Biosynthetic Diversity.</title>
        <authorList>
            <person name="Kalkreuter E."/>
            <person name="Kautsar S.A."/>
            <person name="Yang D."/>
            <person name="Bader C.D."/>
            <person name="Teijaro C.N."/>
            <person name="Fluegel L."/>
            <person name="Davis C.M."/>
            <person name="Simpson J.R."/>
            <person name="Lauterbach L."/>
            <person name="Steele A.D."/>
            <person name="Gui C."/>
            <person name="Meng S."/>
            <person name="Li G."/>
            <person name="Viehrig K."/>
            <person name="Ye F."/>
            <person name="Su P."/>
            <person name="Kiefer A.F."/>
            <person name="Nichols A."/>
            <person name="Cepeda A.J."/>
            <person name="Yan W."/>
            <person name="Fan B."/>
            <person name="Jiang Y."/>
            <person name="Adhikari A."/>
            <person name="Zheng C.-J."/>
            <person name="Schuster L."/>
            <person name="Cowan T.M."/>
            <person name="Smanski M.J."/>
            <person name="Chevrette M.G."/>
            <person name="De Carvalho L.P.S."/>
            <person name="Shen B."/>
        </authorList>
    </citation>
    <scope>NUCLEOTIDE SEQUENCE [LARGE SCALE GENOMIC DNA]</scope>
    <source>
        <strain evidence="6 7">NPDC048946</strain>
    </source>
</reference>
<dbReference type="Pfam" id="PF13377">
    <property type="entry name" value="Peripla_BP_3"/>
    <property type="match status" value="1"/>
</dbReference>
<keyword evidence="1" id="KW-0805">Transcription regulation</keyword>
<dbReference type="InterPro" id="IPR000843">
    <property type="entry name" value="HTH_LacI"/>
</dbReference>
<dbReference type="CDD" id="cd01392">
    <property type="entry name" value="HTH_LacI"/>
    <property type="match status" value="1"/>
</dbReference>
<feature type="domain" description="HTH lacI-type" evidence="5">
    <location>
        <begin position="48"/>
        <end position="102"/>
    </location>
</feature>
<evidence type="ECO:0000259" key="5">
    <source>
        <dbReference type="PROSITE" id="PS50932"/>
    </source>
</evidence>
<feature type="region of interest" description="Disordered" evidence="4">
    <location>
        <begin position="1"/>
        <end position="49"/>
    </location>
</feature>
<dbReference type="SMART" id="SM00354">
    <property type="entry name" value="HTH_LACI"/>
    <property type="match status" value="1"/>
</dbReference>
<accession>A0ABV3DP10</accession>
<dbReference type="SUPFAM" id="SSF47413">
    <property type="entry name" value="lambda repressor-like DNA-binding domains"/>
    <property type="match status" value="1"/>
</dbReference>
<dbReference type="InterPro" id="IPR010982">
    <property type="entry name" value="Lambda_DNA-bd_dom_sf"/>
</dbReference>
<gene>
    <name evidence="6" type="ORF">AB0C36_28475</name>
</gene>
<dbReference type="Gene3D" id="3.40.50.2300">
    <property type="match status" value="2"/>
</dbReference>
<evidence type="ECO:0000256" key="2">
    <source>
        <dbReference type="ARBA" id="ARBA00023125"/>
    </source>
</evidence>
<dbReference type="GO" id="GO:0003677">
    <property type="term" value="F:DNA binding"/>
    <property type="evidence" value="ECO:0007669"/>
    <property type="project" value="UniProtKB-KW"/>
</dbReference>
<dbReference type="PANTHER" id="PTHR30146">
    <property type="entry name" value="LACI-RELATED TRANSCRIPTIONAL REPRESSOR"/>
    <property type="match status" value="1"/>
</dbReference>
<comment type="caution">
    <text evidence="6">The sequence shown here is derived from an EMBL/GenBank/DDBJ whole genome shotgun (WGS) entry which is preliminary data.</text>
</comment>
<name>A0ABV3DP10_9ACTN</name>
<keyword evidence="3" id="KW-0804">Transcription</keyword>
<dbReference type="Proteomes" id="UP001551482">
    <property type="component" value="Unassembled WGS sequence"/>
</dbReference>
<proteinExistence type="predicted"/>
<sequence>MPDETTPGGAPDGPSDGSPVGSAAGSAAGSAVGSARATGTAPPPPDAPTLETVAAVAGVSRATVSRVINNSPKVSPQVREVVEAAIAKTGYVPNRAARTLVTRRTDSVALVIQEPETHLFGDPYLTGIVRSVSEELSGTDTQLVLMMVRTSADQQRLERYLRGGHVDGALLVSLHGDAMLPNRLVQAGIPVVVGGRPLGRAEGITYVDADNVGGARLATRYLHERGRRRIATIAGPQDMCAGIDRLKGYLDEVDGEPVVVHGDFTRDSGTAAMRELLRTADDVDAVFAASDLMAAAAVSVLRESGRRVPEDVAVVGFDDVEAALWSDPPLTTVHQPVHEQGRRMTRLLLDHVVAGSGAEPVILPTHLVTRASA</sequence>
<dbReference type="Pfam" id="PF00356">
    <property type="entry name" value="LacI"/>
    <property type="match status" value="1"/>
</dbReference>
<evidence type="ECO:0000256" key="3">
    <source>
        <dbReference type="ARBA" id="ARBA00023163"/>
    </source>
</evidence>
<dbReference type="SUPFAM" id="SSF53822">
    <property type="entry name" value="Periplasmic binding protein-like I"/>
    <property type="match status" value="1"/>
</dbReference>
<dbReference type="InterPro" id="IPR046335">
    <property type="entry name" value="LacI/GalR-like_sensor"/>
</dbReference>
<keyword evidence="2 6" id="KW-0238">DNA-binding</keyword>
<organism evidence="6 7">
    <name type="scientific">Streptodolium elevatio</name>
    <dbReference type="NCBI Taxonomy" id="3157996"/>
    <lineage>
        <taxon>Bacteria</taxon>
        <taxon>Bacillati</taxon>
        <taxon>Actinomycetota</taxon>
        <taxon>Actinomycetes</taxon>
        <taxon>Kitasatosporales</taxon>
        <taxon>Streptomycetaceae</taxon>
        <taxon>Streptodolium</taxon>
    </lineage>
</organism>
<dbReference type="CDD" id="cd06267">
    <property type="entry name" value="PBP1_LacI_sugar_binding-like"/>
    <property type="match status" value="1"/>
</dbReference>
<keyword evidence="7" id="KW-1185">Reference proteome</keyword>
<evidence type="ECO:0000256" key="4">
    <source>
        <dbReference type="SAM" id="MobiDB-lite"/>
    </source>
</evidence>
<feature type="compositionally biased region" description="Low complexity" evidence="4">
    <location>
        <begin position="1"/>
        <end position="40"/>
    </location>
</feature>
<dbReference type="EMBL" id="JBEZFP010000088">
    <property type="protein sequence ID" value="MEU8137436.1"/>
    <property type="molecule type" value="Genomic_DNA"/>
</dbReference>
<evidence type="ECO:0000256" key="1">
    <source>
        <dbReference type="ARBA" id="ARBA00023015"/>
    </source>
</evidence>